<organism evidence="1 2">
    <name type="scientific">Endozoicomonas lisbonensis</name>
    <dbReference type="NCBI Taxonomy" id="3120522"/>
    <lineage>
        <taxon>Bacteria</taxon>
        <taxon>Pseudomonadati</taxon>
        <taxon>Pseudomonadota</taxon>
        <taxon>Gammaproteobacteria</taxon>
        <taxon>Oceanospirillales</taxon>
        <taxon>Endozoicomonadaceae</taxon>
        <taxon>Endozoicomonas</taxon>
    </lineage>
</organism>
<reference evidence="1 2" key="1">
    <citation type="submission" date="2024-06" db="EMBL/GenBank/DDBJ databases">
        <title>Genomic Encyclopedia of Type Strains, Phase V (KMG-V): Genome sequencing to study the core and pangenomes of soil and plant-associated prokaryotes.</title>
        <authorList>
            <person name="Whitman W."/>
        </authorList>
    </citation>
    <scope>NUCLEOTIDE SEQUENCE [LARGE SCALE GENOMIC DNA]</scope>
    <source>
        <strain evidence="1 2">NE40</strain>
    </source>
</reference>
<protein>
    <recommendedName>
        <fullName evidence="3">DUF481 domain-containing protein</fullName>
    </recommendedName>
</protein>
<gene>
    <name evidence="1" type="ORF">V5J35_003259</name>
</gene>
<dbReference type="Pfam" id="PF04338">
    <property type="entry name" value="DUF481"/>
    <property type="match status" value="1"/>
</dbReference>
<keyword evidence="2" id="KW-1185">Reference proteome</keyword>
<dbReference type="Proteomes" id="UP001549366">
    <property type="component" value="Unassembled WGS sequence"/>
</dbReference>
<evidence type="ECO:0008006" key="3">
    <source>
        <dbReference type="Google" id="ProtNLM"/>
    </source>
</evidence>
<dbReference type="InterPro" id="IPR007433">
    <property type="entry name" value="DUF481"/>
</dbReference>
<evidence type="ECO:0000313" key="1">
    <source>
        <dbReference type="EMBL" id="MET4758067.1"/>
    </source>
</evidence>
<dbReference type="EMBL" id="JBEWTB010000002">
    <property type="protein sequence ID" value="MET4758067.1"/>
    <property type="molecule type" value="Genomic_DNA"/>
</dbReference>
<proteinExistence type="predicted"/>
<accession>A0ABV2SJY4</accession>
<comment type="caution">
    <text evidence="1">The sequence shown here is derived from an EMBL/GenBank/DDBJ whole genome shotgun (WGS) entry which is preliminary data.</text>
</comment>
<sequence length="356" mass="41930">MKLQLFRGRYPIVFFRFLMNCLKGCALLLPVFVGTGRADTIWLENGDVLSGEVVGLDAGILKLKTVYAGELSVNWRHVRSVKTDNPLWINLIGENKAQLRELHSSGDDLLIVDEDGYERRFSAAWPVASMAQSEPVLDDNWEFRGNFDVNLENKSGNDIESRYRMNGQMHLDDQWNKNRLKWNVDVERKNEGIWKKDIWEVEYDYSRYFTEHWFANASSKKRYHSRENLRSRSNAGGFIGYRVRETTTEALLNSLGLTQIWETYDREGKQQNLAVGWKMFHRRYLMNDLEYFVDSGLYYRIQSQRQWIWDGEHGVRYKMTDNLSFNVTQIFDFDSQPGEDEKKLDSQLKFGIGYNW</sequence>
<name>A0ABV2SJY4_9GAMM</name>
<evidence type="ECO:0000313" key="2">
    <source>
        <dbReference type="Proteomes" id="UP001549366"/>
    </source>
</evidence>